<organism evidence="1 2">
    <name type="scientific">Reticulibacter mediterranei</name>
    <dbReference type="NCBI Taxonomy" id="2778369"/>
    <lineage>
        <taxon>Bacteria</taxon>
        <taxon>Bacillati</taxon>
        <taxon>Chloroflexota</taxon>
        <taxon>Ktedonobacteria</taxon>
        <taxon>Ktedonobacterales</taxon>
        <taxon>Reticulibacteraceae</taxon>
        <taxon>Reticulibacter</taxon>
    </lineage>
</organism>
<dbReference type="AlphaFoldDB" id="A0A8J3IDZ9"/>
<protein>
    <submittedName>
        <fullName evidence="1">Uncharacterized protein</fullName>
    </submittedName>
</protein>
<gene>
    <name evidence="1" type="ORF">KSF_007580</name>
</gene>
<dbReference type="RefSeq" id="WP_220201656.1">
    <property type="nucleotide sequence ID" value="NZ_BNJK01000001.1"/>
</dbReference>
<sequence length="471" mass="55627">MHLLHSRDSWHYRQGGGDPAVDFCLWVLQRDGLRVPPFDQHPNGDGSLRALGLTVDDWQTWFLRTLDPTQSNQDVEQLRQLQLAEYLKISGEPDLEHLERRYRAERLKISTDPPLPPPLEFSRYQASWKGSIAIRNKLIELEKYYRQIIHQRDRWREDVERSLSREEHKAATWLYDDLKPYHKRIPPLSICFATYESPLDYLIAPATLLVTIQEGQPGWQEFRKRVLDAVAELAAQADRRRRPSAYTRIGGRIDQLIAYRRYQRTSVPPPLAKLEMPRLDDPFRQMIIEELWDDRRHHGPVDPETIRFLREKQRPGWRLYEVTFQEFDGEQHRLIFMLQQNDDGSWRYHGGGTSSDMQNQWSKVVAPVHDHPLLFLGTQGFIMDNRQYLHIAHGDVIDNGFQVERVRLVNDAGQVLEDVVEDGYVFFACKLEEQVQLPMQAELYDRQGKLVWRQKIPDQGLPPWLKLRYQR</sequence>
<dbReference type="EMBL" id="BNJK01000001">
    <property type="protein sequence ID" value="GHO90710.1"/>
    <property type="molecule type" value="Genomic_DNA"/>
</dbReference>
<evidence type="ECO:0000313" key="1">
    <source>
        <dbReference type="EMBL" id="GHO90710.1"/>
    </source>
</evidence>
<keyword evidence="2" id="KW-1185">Reference proteome</keyword>
<evidence type="ECO:0000313" key="2">
    <source>
        <dbReference type="Proteomes" id="UP000597444"/>
    </source>
</evidence>
<comment type="caution">
    <text evidence="1">The sequence shown here is derived from an EMBL/GenBank/DDBJ whole genome shotgun (WGS) entry which is preliminary data.</text>
</comment>
<reference evidence="1" key="1">
    <citation type="submission" date="2020-10" db="EMBL/GenBank/DDBJ databases">
        <title>Taxonomic study of unclassified bacteria belonging to the class Ktedonobacteria.</title>
        <authorList>
            <person name="Yabe S."/>
            <person name="Wang C.M."/>
            <person name="Zheng Y."/>
            <person name="Sakai Y."/>
            <person name="Cavaletti L."/>
            <person name="Monciardini P."/>
            <person name="Donadio S."/>
        </authorList>
    </citation>
    <scope>NUCLEOTIDE SEQUENCE</scope>
    <source>
        <strain evidence="1">ID150040</strain>
    </source>
</reference>
<dbReference type="Proteomes" id="UP000597444">
    <property type="component" value="Unassembled WGS sequence"/>
</dbReference>
<proteinExistence type="predicted"/>
<accession>A0A8J3IDZ9</accession>
<name>A0A8J3IDZ9_9CHLR</name>